<feature type="transmembrane region" description="Helical" evidence="2">
    <location>
        <begin position="176"/>
        <end position="194"/>
    </location>
</feature>
<keyword evidence="4" id="KW-1185">Reference proteome</keyword>
<feature type="transmembrane region" description="Helical" evidence="2">
    <location>
        <begin position="72"/>
        <end position="89"/>
    </location>
</feature>
<feature type="transmembrane region" description="Helical" evidence="2">
    <location>
        <begin position="48"/>
        <end position="65"/>
    </location>
</feature>
<evidence type="ECO:0000256" key="2">
    <source>
        <dbReference type="SAM" id="Phobius"/>
    </source>
</evidence>
<dbReference type="Proteomes" id="UP001164020">
    <property type="component" value="Chromosome"/>
</dbReference>
<protein>
    <submittedName>
        <fullName evidence="3">OpgC domain-containing protein</fullName>
    </submittedName>
</protein>
<dbReference type="InterPro" id="IPR014550">
    <property type="entry name" value="UCP028704_OpgC"/>
</dbReference>
<proteinExistence type="predicted"/>
<feature type="transmembrane region" description="Helical" evidence="2">
    <location>
        <begin position="101"/>
        <end position="122"/>
    </location>
</feature>
<evidence type="ECO:0000313" key="3">
    <source>
        <dbReference type="EMBL" id="WAP69402.1"/>
    </source>
</evidence>
<feature type="transmembrane region" description="Helical" evidence="2">
    <location>
        <begin position="214"/>
        <end position="233"/>
    </location>
</feature>
<keyword evidence="2" id="KW-1133">Transmembrane helix</keyword>
<dbReference type="PANTHER" id="PTHR38592:SF3">
    <property type="entry name" value="BLL4819 PROTEIN"/>
    <property type="match status" value="1"/>
</dbReference>
<feature type="region of interest" description="Disordered" evidence="1">
    <location>
        <begin position="263"/>
        <end position="305"/>
    </location>
</feature>
<accession>A0ABY7C0X5</accession>
<organism evidence="3 4">
    <name type="scientific">Jiella pelagia</name>
    <dbReference type="NCBI Taxonomy" id="2986949"/>
    <lineage>
        <taxon>Bacteria</taxon>
        <taxon>Pseudomonadati</taxon>
        <taxon>Pseudomonadota</taxon>
        <taxon>Alphaproteobacteria</taxon>
        <taxon>Hyphomicrobiales</taxon>
        <taxon>Aurantimonadaceae</taxon>
        <taxon>Jiella</taxon>
    </lineage>
</organism>
<reference evidence="3" key="1">
    <citation type="submission" date="2022-12" db="EMBL/GenBank/DDBJ databases">
        <title>Jiella pelagia sp. nov., isolated from phosphonate enriched culture of Northwest Pacific surface seawater.</title>
        <authorList>
            <person name="Shin D.Y."/>
            <person name="Hwang C.Y."/>
        </authorList>
    </citation>
    <scope>NUCLEOTIDE SEQUENCE</scope>
    <source>
        <strain evidence="3">HL-NP1</strain>
    </source>
</reference>
<dbReference type="EMBL" id="CP114029">
    <property type="protein sequence ID" value="WAP69402.1"/>
    <property type="molecule type" value="Genomic_DNA"/>
</dbReference>
<dbReference type="PANTHER" id="PTHR38592">
    <property type="entry name" value="BLL4819 PROTEIN"/>
    <property type="match status" value="1"/>
</dbReference>
<feature type="transmembrane region" description="Helical" evidence="2">
    <location>
        <begin position="134"/>
        <end position="156"/>
    </location>
</feature>
<name>A0ABY7C0X5_9HYPH</name>
<keyword evidence="2" id="KW-0812">Transmembrane</keyword>
<gene>
    <name evidence="3" type="primary">opgC</name>
    <name evidence="3" type="ORF">OH818_03745</name>
</gene>
<sequence>MRQQFSSCRCPTTKHSCRTGRCARSRTTRRASPSRRCFCAICRPRLDILPLYVVLIASVPLWFALTDRSPRLALAVSVFLWLSAGLFHVNLTDLSQPKGVWYFNPFSWQLVFLIGLLAGLRVRRGLAPFPYVRPLFLAALAICVLAVPANLLVHFGGHAAEAPLRLLISKTSEGPLRLINALAIVYVVFNLDALRRIEPTGWLRPIYAAGRNSLPIFVAGTILSDLITALVIGSGGLTLPIELVVVFLGIVLQLWFALDRDRRKRNPSRPAPRSLLVASDDDRGYDRPPPSVSYPMSDAARDPAT</sequence>
<evidence type="ECO:0000256" key="1">
    <source>
        <dbReference type="SAM" id="MobiDB-lite"/>
    </source>
</evidence>
<evidence type="ECO:0000313" key="4">
    <source>
        <dbReference type="Proteomes" id="UP001164020"/>
    </source>
</evidence>
<feature type="transmembrane region" description="Helical" evidence="2">
    <location>
        <begin position="239"/>
        <end position="258"/>
    </location>
</feature>
<dbReference type="Pfam" id="PF10129">
    <property type="entry name" value="OpgC_C"/>
    <property type="match status" value="1"/>
</dbReference>
<dbReference type="RefSeq" id="WP_268881842.1">
    <property type="nucleotide sequence ID" value="NZ_CP114029.1"/>
</dbReference>
<keyword evidence="2" id="KW-0472">Membrane</keyword>